<gene>
    <name evidence="2" type="ORF">NEA10_12335</name>
</gene>
<dbReference type="Gene3D" id="3.90.70.10">
    <property type="entry name" value="Cysteine proteinases"/>
    <property type="match status" value="1"/>
</dbReference>
<dbReference type="RefSeq" id="WP_252660614.1">
    <property type="nucleotide sequence ID" value="NZ_CP098611.1"/>
</dbReference>
<evidence type="ECO:0000259" key="1">
    <source>
        <dbReference type="Pfam" id="PF13529"/>
    </source>
</evidence>
<proteinExistence type="predicted"/>
<dbReference type="Pfam" id="PF13529">
    <property type="entry name" value="Peptidase_C39_2"/>
    <property type="match status" value="1"/>
</dbReference>
<dbReference type="Proteomes" id="UP001056708">
    <property type="component" value="Chromosome"/>
</dbReference>
<protein>
    <submittedName>
        <fullName evidence="2">C39 family peptidase</fullName>
    </submittedName>
</protein>
<accession>A0ABY5AMT1</accession>
<sequence>MTISLVKVAKYYQGHSHQDAALAYLEQELGRTNPELIGPESDFATLWRNPPQPPETQTLSPGLPNQVNLQIPYLSQLDNVNNPHGSCNVTCVAMCLAYLGHPHLNQWGDQLEDELYQYCLDNGLSRHSPVDLAKVVRAYGYQDDFQPDAKWGEVKDWLAAGNPIIVHGWFTASGHIIVIRGYNDRGWIVNDPYGEWYEWGYDTQRTGEGLTYSYGMMSRVCGTDGDLWIHYVSK</sequence>
<evidence type="ECO:0000313" key="2">
    <source>
        <dbReference type="EMBL" id="USR89666.1"/>
    </source>
</evidence>
<evidence type="ECO:0000313" key="3">
    <source>
        <dbReference type="Proteomes" id="UP001056708"/>
    </source>
</evidence>
<dbReference type="InterPro" id="IPR039564">
    <property type="entry name" value="Peptidase_C39-like"/>
</dbReference>
<keyword evidence="3" id="KW-1185">Reference proteome</keyword>
<name>A0ABY5AMT1_9CYAN</name>
<dbReference type="EMBL" id="CP098611">
    <property type="protein sequence ID" value="USR89666.1"/>
    <property type="molecule type" value="Genomic_DNA"/>
</dbReference>
<reference evidence="2" key="1">
    <citation type="submission" date="2022-06" db="EMBL/GenBank/DDBJ databases">
        <title>Genome sequence of Phormidium yuhuli AB48 isolated from an industrial photobioreactor environment.</title>
        <authorList>
            <person name="Qiu Y."/>
            <person name="Noonan A.J.C."/>
            <person name="Dofher K."/>
            <person name="Koch M."/>
            <person name="Kieft B."/>
            <person name="Lin X."/>
            <person name="Ziels R.M."/>
            <person name="Hallam S.J."/>
        </authorList>
    </citation>
    <scope>NUCLEOTIDE SEQUENCE</scope>
    <source>
        <strain evidence="2">AB48</strain>
    </source>
</reference>
<organism evidence="2 3">
    <name type="scientific">Phormidium yuhuli AB48</name>
    <dbReference type="NCBI Taxonomy" id="2940671"/>
    <lineage>
        <taxon>Bacteria</taxon>
        <taxon>Bacillati</taxon>
        <taxon>Cyanobacteriota</taxon>
        <taxon>Cyanophyceae</taxon>
        <taxon>Oscillatoriophycideae</taxon>
        <taxon>Oscillatoriales</taxon>
        <taxon>Oscillatoriaceae</taxon>
        <taxon>Phormidium</taxon>
        <taxon>Phormidium yuhuli</taxon>
    </lineage>
</organism>
<feature type="domain" description="Peptidase C39-like" evidence="1">
    <location>
        <begin position="69"/>
        <end position="193"/>
    </location>
</feature>